<feature type="compositionally biased region" description="Polar residues" evidence="1">
    <location>
        <begin position="517"/>
        <end position="527"/>
    </location>
</feature>
<sequence>MGIIKEKSEPLADLLVKEDPDLVMGSVRAIRPLTSRQKQEDKKVKSEVDFKEESKDDAKADLAVRGSPTKSDAHYVRVKIEHDDADGFRGFSADGPDDDPFDDFEYVDDTYEGIAEGDDGIEYFVCKEMKIPQVPRASISMRRLGQLYDISKTKYMNLEPEYQREVVWDEHRASELIKSIFIGFFIPPLIFNLITKIETNNQGIDEKKYYRVCVDGKQRMTSIVKFMDGLIGFHDASKPPKKWFYRHPIINGIEKITNHNIMPDAMKKRFRESEFCCYEYQDLNLATEETMFQLVQRGIALTPAERMKAMSTEWAQFTKKFEEDYAIVVNLSKQNRASGFRVVLTIFTMIQEVMFRAEDGRKGIPTLQSSPQSLNKVLEDKKPISETLKARFKEVFDRFQSLVKSSSTQTESGTWKVNQDTPFDPAPLFLKEEAVNHVKTYSPLELMATGILIAKHMKTRGDELLLGDIREMRHYLREKHKDLRVNAQCWVSAWEFLDYELLRRRGGPGGTPMPNAQRHSQTISAATDNPDAVRTPESSKRTHSRGSTQGSEDERVMQTRSKRPKI</sequence>
<dbReference type="Pfam" id="PF03235">
    <property type="entry name" value="GmrSD_N"/>
    <property type="match status" value="1"/>
</dbReference>
<evidence type="ECO:0000313" key="4">
    <source>
        <dbReference type="Proteomes" id="UP001629113"/>
    </source>
</evidence>
<name>A0ABR4P689_9HELO</name>
<dbReference type="PANTHER" id="PTHR39639">
    <property type="entry name" value="CHROMOSOME 16, WHOLE GENOME SHOTGUN SEQUENCE"/>
    <property type="match status" value="1"/>
</dbReference>
<evidence type="ECO:0000259" key="2">
    <source>
        <dbReference type="Pfam" id="PF03235"/>
    </source>
</evidence>
<evidence type="ECO:0000313" key="3">
    <source>
        <dbReference type="EMBL" id="KAL3418826.1"/>
    </source>
</evidence>
<feature type="domain" description="GmrSD restriction endonucleases N-terminal" evidence="2">
    <location>
        <begin position="151"/>
        <end position="308"/>
    </location>
</feature>
<dbReference type="EMBL" id="JBFCZG010000008">
    <property type="protein sequence ID" value="KAL3418826.1"/>
    <property type="molecule type" value="Genomic_DNA"/>
</dbReference>
<feature type="region of interest" description="Disordered" evidence="1">
    <location>
        <begin position="29"/>
        <end position="66"/>
    </location>
</feature>
<feature type="region of interest" description="Disordered" evidence="1">
    <location>
        <begin position="508"/>
        <end position="566"/>
    </location>
</feature>
<evidence type="ECO:0000256" key="1">
    <source>
        <dbReference type="SAM" id="MobiDB-lite"/>
    </source>
</evidence>
<reference evidence="3 4" key="1">
    <citation type="submission" date="2024-06" db="EMBL/GenBank/DDBJ databases">
        <title>Complete genome of Phlyctema vagabunda strain 19-DSS-EL-015.</title>
        <authorList>
            <person name="Fiorenzani C."/>
        </authorList>
    </citation>
    <scope>NUCLEOTIDE SEQUENCE [LARGE SCALE GENOMIC DNA]</scope>
    <source>
        <strain evidence="3 4">19-DSS-EL-015</strain>
    </source>
</reference>
<keyword evidence="4" id="KW-1185">Reference proteome</keyword>
<gene>
    <name evidence="3" type="ORF">PVAG01_09047</name>
</gene>
<feature type="compositionally biased region" description="Basic and acidic residues" evidence="1">
    <location>
        <begin position="37"/>
        <end position="62"/>
    </location>
</feature>
<dbReference type="PANTHER" id="PTHR39639:SF1">
    <property type="entry name" value="DUF262 DOMAIN-CONTAINING PROTEIN"/>
    <property type="match status" value="1"/>
</dbReference>
<proteinExistence type="predicted"/>
<organism evidence="3 4">
    <name type="scientific">Phlyctema vagabunda</name>
    <dbReference type="NCBI Taxonomy" id="108571"/>
    <lineage>
        <taxon>Eukaryota</taxon>
        <taxon>Fungi</taxon>
        <taxon>Dikarya</taxon>
        <taxon>Ascomycota</taxon>
        <taxon>Pezizomycotina</taxon>
        <taxon>Leotiomycetes</taxon>
        <taxon>Helotiales</taxon>
        <taxon>Dermateaceae</taxon>
        <taxon>Phlyctema</taxon>
    </lineage>
</organism>
<dbReference type="InterPro" id="IPR004919">
    <property type="entry name" value="GmrSD_N"/>
</dbReference>
<dbReference type="Proteomes" id="UP001629113">
    <property type="component" value="Unassembled WGS sequence"/>
</dbReference>
<protein>
    <recommendedName>
        <fullName evidence="2">GmrSD restriction endonucleases N-terminal domain-containing protein</fullName>
    </recommendedName>
</protein>
<accession>A0ABR4P689</accession>
<comment type="caution">
    <text evidence="3">The sequence shown here is derived from an EMBL/GenBank/DDBJ whole genome shotgun (WGS) entry which is preliminary data.</text>
</comment>